<name>A0AC60NT67_IXOPE</name>
<feature type="non-terminal residue" evidence="1">
    <location>
        <position position="1"/>
    </location>
</feature>
<comment type="caution">
    <text evidence="1">The sequence shown here is derived from an EMBL/GenBank/DDBJ whole genome shotgun (WGS) entry which is preliminary data.</text>
</comment>
<evidence type="ECO:0000313" key="1">
    <source>
        <dbReference type="EMBL" id="KAG0410310.1"/>
    </source>
</evidence>
<keyword evidence="2" id="KW-1185">Reference proteome</keyword>
<sequence length="153" mass="16740">RLSRSHAKLLNLGQCSSRYKPSVQTGELQCSSPVCSQRENERSATPTVFLQCQRRARCETLRDALAVTPEANKEALRRPTSDVGWRGNIMKDAPITPFPCSASSRMHPPRSTLSEWRPAERKLVGAAVYCAGARCKQCGATGGPYRSGRHGAP</sequence>
<dbReference type="EMBL" id="JABSTQ010011536">
    <property type="protein sequence ID" value="KAG0410310.1"/>
    <property type="molecule type" value="Genomic_DNA"/>
</dbReference>
<protein>
    <submittedName>
        <fullName evidence="1">Uncharacterized protein</fullName>
    </submittedName>
</protein>
<proteinExistence type="predicted"/>
<accession>A0AC60NT67</accession>
<dbReference type="Proteomes" id="UP000805193">
    <property type="component" value="Unassembled WGS sequence"/>
</dbReference>
<organism evidence="1 2">
    <name type="scientific">Ixodes persulcatus</name>
    <name type="common">Taiga tick</name>
    <dbReference type="NCBI Taxonomy" id="34615"/>
    <lineage>
        <taxon>Eukaryota</taxon>
        <taxon>Metazoa</taxon>
        <taxon>Ecdysozoa</taxon>
        <taxon>Arthropoda</taxon>
        <taxon>Chelicerata</taxon>
        <taxon>Arachnida</taxon>
        <taxon>Acari</taxon>
        <taxon>Parasitiformes</taxon>
        <taxon>Ixodida</taxon>
        <taxon>Ixodoidea</taxon>
        <taxon>Ixodidae</taxon>
        <taxon>Ixodinae</taxon>
        <taxon>Ixodes</taxon>
    </lineage>
</organism>
<reference evidence="1 2" key="1">
    <citation type="journal article" date="2020" name="Cell">
        <title>Large-Scale Comparative Analyses of Tick Genomes Elucidate Their Genetic Diversity and Vector Capacities.</title>
        <authorList>
            <consortium name="Tick Genome and Microbiome Consortium (TIGMIC)"/>
            <person name="Jia N."/>
            <person name="Wang J."/>
            <person name="Shi W."/>
            <person name="Du L."/>
            <person name="Sun Y."/>
            <person name="Zhan W."/>
            <person name="Jiang J.F."/>
            <person name="Wang Q."/>
            <person name="Zhang B."/>
            <person name="Ji P."/>
            <person name="Bell-Sakyi L."/>
            <person name="Cui X.M."/>
            <person name="Yuan T.T."/>
            <person name="Jiang B.G."/>
            <person name="Yang W.F."/>
            <person name="Lam T.T."/>
            <person name="Chang Q.C."/>
            <person name="Ding S.J."/>
            <person name="Wang X.J."/>
            <person name="Zhu J.G."/>
            <person name="Ruan X.D."/>
            <person name="Zhao L."/>
            <person name="Wei J.T."/>
            <person name="Ye R.Z."/>
            <person name="Que T.C."/>
            <person name="Du C.H."/>
            <person name="Zhou Y.H."/>
            <person name="Cheng J.X."/>
            <person name="Dai P.F."/>
            <person name="Guo W.B."/>
            <person name="Han X.H."/>
            <person name="Huang E.J."/>
            <person name="Li L.F."/>
            <person name="Wei W."/>
            <person name="Gao Y.C."/>
            <person name="Liu J.Z."/>
            <person name="Shao H.Z."/>
            <person name="Wang X."/>
            <person name="Wang C.C."/>
            <person name="Yang T.C."/>
            <person name="Huo Q.B."/>
            <person name="Li W."/>
            <person name="Chen H.Y."/>
            <person name="Chen S.E."/>
            <person name="Zhou L.G."/>
            <person name="Ni X.B."/>
            <person name="Tian J.H."/>
            <person name="Sheng Y."/>
            <person name="Liu T."/>
            <person name="Pan Y.S."/>
            <person name="Xia L.Y."/>
            <person name="Li J."/>
            <person name="Zhao F."/>
            <person name="Cao W.C."/>
        </authorList>
    </citation>
    <scope>NUCLEOTIDE SEQUENCE [LARGE SCALE GENOMIC DNA]</scope>
    <source>
        <strain evidence="1">Iper-2018</strain>
    </source>
</reference>
<evidence type="ECO:0000313" key="2">
    <source>
        <dbReference type="Proteomes" id="UP000805193"/>
    </source>
</evidence>
<gene>
    <name evidence="1" type="ORF">HPB47_012575</name>
</gene>